<reference evidence="2 3" key="1">
    <citation type="journal article" date="2013" name="Genome Announc.">
        <title>Complete Genome Sequence of Mycoplasma hyorhinis Strain SK76.</title>
        <authorList>
            <person name="Goodison S."/>
            <person name="Urquidi V."/>
            <person name="Kumar D."/>
            <person name="Reyes L."/>
            <person name="Rosser C.J."/>
        </authorList>
    </citation>
    <scope>NUCLEOTIDE SEQUENCE [LARGE SCALE GENOMIC DNA]</scope>
    <source>
        <strain evidence="2 3">SK76</strain>
    </source>
</reference>
<evidence type="ECO:0000313" key="2">
    <source>
        <dbReference type="EMBL" id="AFX73999.1"/>
    </source>
</evidence>
<proteinExistence type="predicted"/>
<evidence type="ECO:0008006" key="4">
    <source>
        <dbReference type="Google" id="ProtNLM"/>
    </source>
</evidence>
<evidence type="ECO:0000313" key="3">
    <source>
        <dbReference type="Proteomes" id="UP000009399"/>
    </source>
</evidence>
<evidence type="ECO:0000256" key="1">
    <source>
        <dbReference type="SAM" id="SignalP"/>
    </source>
</evidence>
<dbReference type="EMBL" id="CP003914">
    <property type="protein sequence ID" value="AFX73999.1"/>
    <property type="molecule type" value="Genomic_DNA"/>
</dbReference>
<dbReference type="Gene3D" id="3.80.10.10">
    <property type="entry name" value="Ribonuclease Inhibitor"/>
    <property type="match status" value="1"/>
</dbReference>
<organism evidence="2 3">
    <name type="scientific">Mesomycoplasma hyorhinis SK76</name>
    <dbReference type="NCBI Taxonomy" id="1118964"/>
    <lineage>
        <taxon>Bacteria</taxon>
        <taxon>Bacillati</taxon>
        <taxon>Mycoplasmatota</taxon>
        <taxon>Mycoplasmoidales</taxon>
        <taxon>Metamycoplasmataceae</taxon>
        <taxon>Mesomycoplasma</taxon>
    </lineage>
</organism>
<name>A0AAI8AMA9_MESHY</name>
<sequence length="284" mass="31597">MTMKKQVKYLLSTLVITTPIITLISCGSTASFSSQFLSGDQANIDKYVKINPTIEINGPNNTKTNYFSFTLDLSSTNLTEIPENAFYSAESRTYTKAGTGDQKNISVVYYLSKIIFPASLKTIEKRAFFLDPAIYNEQQRKLELDFSKATALTTIKKQAFKNNQISSLVLPNSLQSIEDEAFASSNIQKISFAIPQSNVELSKIGVGAFFNNQLTNLDLEKAKNLTSIAKAAFKKNKISSIKLPTEFINQLTINEEAFSENPIKKEDVVITDKDKVIFDASAFK</sequence>
<dbReference type="InterPro" id="IPR026906">
    <property type="entry name" value="LRR_5"/>
</dbReference>
<dbReference type="Pfam" id="PF13306">
    <property type="entry name" value="LRR_5"/>
    <property type="match status" value="2"/>
</dbReference>
<dbReference type="PANTHER" id="PTHR45661">
    <property type="entry name" value="SURFACE ANTIGEN"/>
    <property type="match status" value="1"/>
</dbReference>
<protein>
    <recommendedName>
        <fullName evidence="4">Lipoprotein</fullName>
    </recommendedName>
</protein>
<dbReference type="PROSITE" id="PS51257">
    <property type="entry name" value="PROKAR_LIPOPROTEIN"/>
    <property type="match status" value="1"/>
</dbReference>
<accession>A0AAI8AMA9</accession>
<dbReference type="AlphaFoldDB" id="A0AAI8AMA9"/>
<feature type="signal peptide" evidence="1">
    <location>
        <begin position="1"/>
        <end position="30"/>
    </location>
</feature>
<dbReference type="InterPro" id="IPR032675">
    <property type="entry name" value="LRR_dom_sf"/>
</dbReference>
<dbReference type="PANTHER" id="PTHR45661:SF3">
    <property type="entry name" value="IG-LIKE DOMAIN-CONTAINING PROTEIN"/>
    <property type="match status" value="1"/>
</dbReference>
<feature type="chain" id="PRO_5042544294" description="Lipoprotein" evidence="1">
    <location>
        <begin position="31"/>
        <end position="284"/>
    </location>
</feature>
<dbReference type="KEGG" id="mhs:MOS_067"/>
<gene>
    <name evidence="2" type="ORF">MOS_067</name>
</gene>
<dbReference type="SUPFAM" id="SSF52058">
    <property type="entry name" value="L domain-like"/>
    <property type="match status" value="1"/>
</dbReference>
<dbReference type="Proteomes" id="UP000009399">
    <property type="component" value="Chromosome"/>
</dbReference>
<keyword evidence="1" id="KW-0732">Signal</keyword>
<dbReference type="InterPro" id="IPR053139">
    <property type="entry name" value="Surface_bspA-like"/>
</dbReference>